<evidence type="ECO:0000313" key="3">
    <source>
        <dbReference type="Proteomes" id="UP000242715"/>
    </source>
</evidence>
<dbReference type="EMBL" id="DF973363">
    <property type="protein sequence ID" value="GAU27925.1"/>
    <property type="molecule type" value="Genomic_DNA"/>
</dbReference>
<proteinExistence type="predicted"/>
<feature type="transmembrane region" description="Helical" evidence="1">
    <location>
        <begin position="81"/>
        <end position="103"/>
    </location>
</feature>
<reference evidence="3" key="1">
    <citation type="journal article" date="2017" name="Front. Plant Sci.">
        <title>Climate Clever Clovers: New Paradigm to Reduce the Environmental Footprint of Ruminants by Breeding Low Methanogenic Forages Utilizing Haplotype Variation.</title>
        <authorList>
            <person name="Kaur P."/>
            <person name="Appels R."/>
            <person name="Bayer P.E."/>
            <person name="Keeble-Gagnere G."/>
            <person name="Wang J."/>
            <person name="Hirakawa H."/>
            <person name="Shirasawa K."/>
            <person name="Vercoe P."/>
            <person name="Stefanova K."/>
            <person name="Durmic Z."/>
            <person name="Nichols P."/>
            <person name="Revell C."/>
            <person name="Isobe S.N."/>
            <person name="Edwards D."/>
            <person name="Erskine W."/>
        </authorList>
    </citation>
    <scope>NUCLEOTIDE SEQUENCE [LARGE SCALE GENOMIC DNA]</scope>
    <source>
        <strain evidence="3">cv. Daliak</strain>
    </source>
</reference>
<name>A0A2Z6MW20_TRISU</name>
<keyword evidence="3" id="KW-1185">Reference proteome</keyword>
<keyword evidence="1" id="KW-1133">Transmembrane helix</keyword>
<gene>
    <name evidence="2" type="ORF">TSUD_160200</name>
</gene>
<sequence>MSGACPPHHCCPNHRWWFCGGCWFGHDFVLRFLFLLQIYLALRFGSTSTTTVVVVVADLFWHLFSSGRLRFFRRRRLETPLGVVLLHASTCSILVFVVCRRLSGGGSSHLSDVVDLVSTVSDLSAVV</sequence>
<feature type="transmembrane region" description="Helical" evidence="1">
    <location>
        <begin position="38"/>
        <end position="61"/>
    </location>
</feature>
<keyword evidence="1" id="KW-0472">Membrane</keyword>
<evidence type="ECO:0000256" key="1">
    <source>
        <dbReference type="SAM" id="Phobius"/>
    </source>
</evidence>
<dbReference type="Proteomes" id="UP000242715">
    <property type="component" value="Unassembled WGS sequence"/>
</dbReference>
<dbReference type="AlphaFoldDB" id="A0A2Z6MW20"/>
<accession>A0A2Z6MW20</accession>
<keyword evidence="1" id="KW-0812">Transmembrane</keyword>
<evidence type="ECO:0000313" key="2">
    <source>
        <dbReference type="EMBL" id="GAU27925.1"/>
    </source>
</evidence>
<protein>
    <submittedName>
        <fullName evidence="2">Uncharacterized protein</fullName>
    </submittedName>
</protein>
<organism evidence="2 3">
    <name type="scientific">Trifolium subterraneum</name>
    <name type="common">Subterranean clover</name>
    <dbReference type="NCBI Taxonomy" id="3900"/>
    <lineage>
        <taxon>Eukaryota</taxon>
        <taxon>Viridiplantae</taxon>
        <taxon>Streptophyta</taxon>
        <taxon>Embryophyta</taxon>
        <taxon>Tracheophyta</taxon>
        <taxon>Spermatophyta</taxon>
        <taxon>Magnoliopsida</taxon>
        <taxon>eudicotyledons</taxon>
        <taxon>Gunneridae</taxon>
        <taxon>Pentapetalae</taxon>
        <taxon>rosids</taxon>
        <taxon>fabids</taxon>
        <taxon>Fabales</taxon>
        <taxon>Fabaceae</taxon>
        <taxon>Papilionoideae</taxon>
        <taxon>50 kb inversion clade</taxon>
        <taxon>NPAAA clade</taxon>
        <taxon>Hologalegina</taxon>
        <taxon>IRL clade</taxon>
        <taxon>Trifolieae</taxon>
        <taxon>Trifolium</taxon>
    </lineage>
</organism>